<reference evidence="8" key="1">
    <citation type="submission" date="2020-10" db="EMBL/GenBank/DDBJ databases">
        <authorList>
            <person name="Gilroy R."/>
        </authorList>
    </citation>
    <scope>NUCLEOTIDE SEQUENCE</scope>
    <source>
        <strain evidence="8">1383</strain>
    </source>
</reference>
<evidence type="ECO:0000313" key="9">
    <source>
        <dbReference type="Proteomes" id="UP000824161"/>
    </source>
</evidence>
<dbReference type="SUPFAM" id="SSF53383">
    <property type="entry name" value="PLP-dependent transferases"/>
    <property type="match status" value="1"/>
</dbReference>
<comment type="cofactor">
    <cofactor evidence="1 6">
        <name>pyridoxal 5'-phosphate</name>
        <dbReference type="ChEBI" id="CHEBI:597326"/>
    </cofactor>
</comment>
<evidence type="ECO:0000256" key="2">
    <source>
        <dbReference type="ARBA" id="ARBA00007441"/>
    </source>
</evidence>
<keyword evidence="4 6" id="KW-0808">Transferase</keyword>
<dbReference type="Gene3D" id="3.90.1150.10">
    <property type="entry name" value="Aspartate Aminotransferase, domain 1"/>
    <property type="match status" value="1"/>
</dbReference>
<evidence type="ECO:0000259" key="7">
    <source>
        <dbReference type="Pfam" id="PF00155"/>
    </source>
</evidence>
<dbReference type="InterPro" id="IPR050596">
    <property type="entry name" value="AspAT/PAT-like"/>
</dbReference>
<dbReference type="FunFam" id="3.40.640.10:FF:000033">
    <property type="entry name" value="Aspartate aminotransferase"/>
    <property type="match status" value="1"/>
</dbReference>
<dbReference type="GO" id="GO:0030170">
    <property type="term" value="F:pyridoxal phosphate binding"/>
    <property type="evidence" value="ECO:0007669"/>
    <property type="project" value="InterPro"/>
</dbReference>
<sequence>MDTNTPQVSGRIQRLEPSATLAMSAKVRELKAQGVDVISLSLGETDFFTPDAVKEAAKKAIDDNYSFYSPVAGYPELKKAVCHKFKRDNNLDYQPNQIVVSTGAKNSIYNVMQVLVDKGDEVLVPAPYWVSYVEIIKLAEGTPVIMPTTIETNYKITPAQLEAAITPRTKAIIYSSPSNPTGAVYTREELKALAEVFARHPQVFIISDEIYEHINFTPGGHTSIAEFPEVYPQTIVVNGLAKAYAMTGWRIGFIGAAPWIAKACENFQGQVTSGTNSIAQQAAIAALNADPETMVKPMVEVFARRRQLVLEKLAEIPGLKTDTPYGAFYVFPDISYYKGKTLRGTPINTSDDLCLYLLSEAHVGLVAGSSFGNDNCIRLSYAASEEVLAEAIRRIKEALT</sequence>
<dbReference type="PANTHER" id="PTHR46383:SF1">
    <property type="entry name" value="ASPARTATE AMINOTRANSFERASE"/>
    <property type="match status" value="1"/>
</dbReference>
<comment type="similarity">
    <text evidence="2 6">Belongs to the class-I pyridoxal-phosphate-dependent aminotransferase family.</text>
</comment>
<dbReference type="GO" id="GO:0006520">
    <property type="term" value="P:amino acid metabolic process"/>
    <property type="evidence" value="ECO:0007669"/>
    <property type="project" value="InterPro"/>
</dbReference>
<evidence type="ECO:0000256" key="4">
    <source>
        <dbReference type="ARBA" id="ARBA00022679"/>
    </source>
</evidence>
<evidence type="ECO:0000256" key="3">
    <source>
        <dbReference type="ARBA" id="ARBA00022576"/>
    </source>
</evidence>
<evidence type="ECO:0000313" key="8">
    <source>
        <dbReference type="EMBL" id="HIT98466.1"/>
    </source>
</evidence>
<evidence type="ECO:0000256" key="5">
    <source>
        <dbReference type="ARBA" id="ARBA00022898"/>
    </source>
</evidence>
<dbReference type="GO" id="GO:0008483">
    <property type="term" value="F:transaminase activity"/>
    <property type="evidence" value="ECO:0007669"/>
    <property type="project" value="UniProtKB-KW"/>
</dbReference>
<accession>A0A9D1KT46</accession>
<dbReference type="AlphaFoldDB" id="A0A9D1KT46"/>
<dbReference type="EC" id="2.6.1.-" evidence="6"/>
<dbReference type="Gene3D" id="3.40.640.10">
    <property type="entry name" value="Type I PLP-dependent aspartate aminotransferase-like (Major domain)"/>
    <property type="match status" value="1"/>
</dbReference>
<evidence type="ECO:0000256" key="6">
    <source>
        <dbReference type="RuleBase" id="RU000481"/>
    </source>
</evidence>
<feature type="non-terminal residue" evidence="8">
    <location>
        <position position="400"/>
    </location>
</feature>
<dbReference type="InterPro" id="IPR004839">
    <property type="entry name" value="Aminotransferase_I/II_large"/>
</dbReference>
<organism evidence="8 9">
    <name type="scientific">Candidatus Merdimorpha stercoravium</name>
    <dbReference type="NCBI Taxonomy" id="2840863"/>
    <lineage>
        <taxon>Bacteria</taxon>
        <taxon>Pseudomonadati</taxon>
        <taxon>Bacteroidota</taxon>
        <taxon>Flavobacteriia</taxon>
        <taxon>Flavobacteriales</taxon>
        <taxon>Candidatus Merdimorpha</taxon>
    </lineage>
</organism>
<dbReference type="InterPro" id="IPR015421">
    <property type="entry name" value="PyrdxlP-dep_Trfase_major"/>
</dbReference>
<dbReference type="PANTHER" id="PTHR46383">
    <property type="entry name" value="ASPARTATE AMINOTRANSFERASE"/>
    <property type="match status" value="1"/>
</dbReference>
<feature type="domain" description="Aminotransferase class I/classII large" evidence="7">
    <location>
        <begin position="36"/>
        <end position="395"/>
    </location>
</feature>
<evidence type="ECO:0000256" key="1">
    <source>
        <dbReference type="ARBA" id="ARBA00001933"/>
    </source>
</evidence>
<dbReference type="PROSITE" id="PS00105">
    <property type="entry name" value="AA_TRANSFER_CLASS_1"/>
    <property type="match status" value="1"/>
</dbReference>
<dbReference type="InterPro" id="IPR004838">
    <property type="entry name" value="NHTrfase_class1_PyrdxlP-BS"/>
</dbReference>
<protein>
    <recommendedName>
        <fullName evidence="6">Aminotransferase</fullName>
        <ecNumber evidence="6">2.6.1.-</ecNumber>
    </recommendedName>
</protein>
<dbReference type="InterPro" id="IPR015424">
    <property type="entry name" value="PyrdxlP-dep_Trfase"/>
</dbReference>
<reference evidence="8" key="2">
    <citation type="journal article" date="2021" name="PeerJ">
        <title>Extensive microbial diversity within the chicken gut microbiome revealed by metagenomics and culture.</title>
        <authorList>
            <person name="Gilroy R."/>
            <person name="Ravi A."/>
            <person name="Getino M."/>
            <person name="Pursley I."/>
            <person name="Horton D.L."/>
            <person name="Alikhan N.F."/>
            <person name="Baker D."/>
            <person name="Gharbi K."/>
            <person name="Hall N."/>
            <person name="Watson M."/>
            <person name="Adriaenssens E.M."/>
            <person name="Foster-Nyarko E."/>
            <person name="Jarju S."/>
            <person name="Secka A."/>
            <person name="Antonio M."/>
            <person name="Oren A."/>
            <person name="Chaudhuri R.R."/>
            <person name="La Ragione R."/>
            <person name="Hildebrand F."/>
            <person name="Pallen M.J."/>
        </authorList>
    </citation>
    <scope>NUCLEOTIDE SEQUENCE</scope>
    <source>
        <strain evidence="8">1383</strain>
    </source>
</reference>
<name>A0A9D1KT46_9FLAO</name>
<dbReference type="InterPro" id="IPR015422">
    <property type="entry name" value="PyrdxlP-dep_Trfase_small"/>
</dbReference>
<dbReference type="Pfam" id="PF00155">
    <property type="entry name" value="Aminotran_1_2"/>
    <property type="match status" value="1"/>
</dbReference>
<dbReference type="Proteomes" id="UP000824161">
    <property type="component" value="Unassembled WGS sequence"/>
</dbReference>
<dbReference type="EMBL" id="DVLY01000162">
    <property type="protein sequence ID" value="HIT98466.1"/>
    <property type="molecule type" value="Genomic_DNA"/>
</dbReference>
<dbReference type="PRINTS" id="PR00753">
    <property type="entry name" value="ACCSYNTHASE"/>
</dbReference>
<keyword evidence="5" id="KW-0663">Pyridoxal phosphate</keyword>
<proteinExistence type="inferred from homology"/>
<gene>
    <name evidence="8" type="ORF">IAC44_06475</name>
</gene>
<dbReference type="CDD" id="cd00609">
    <property type="entry name" value="AAT_like"/>
    <property type="match status" value="1"/>
</dbReference>
<comment type="caution">
    <text evidence="8">The sequence shown here is derived from an EMBL/GenBank/DDBJ whole genome shotgun (WGS) entry which is preliminary data.</text>
</comment>
<keyword evidence="3 6" id="KW-0032">Aminotransferase</keyword>